<comment type="caution">
    <text evidence="4">The sequence shown here is derived from an EMBL/GenBank/DDBJ whole genome shotgun (WGS) entry which is preliminary data.</text>
</comment>
<dbReference type="InterPro" id="IPR001377">
    <property type="entry name" value="Ribosomal_eS6"/>
</dbReference>
<dbReference type="AlphaFoldDB" id="A0A498K547"/>
<dbReference type="Pfam" id="PF01092">
    <property type="entry name" value="Ribosomal_S6e"/>
    <property type="match status" value="1"/>
</dbReference>
<reference evidence="4 5" key="1">
    <citation type="submission" date="2018-10" db="EMBL/GenBank/DDBJ databases">
        <title>A high-quality apple genome assembly.</title>
        <authorList>
            <person name="Hu J."/>
        </authorList>
    </citation>
    <scope>NUCLEOTIDE SEQUENCE [LARGE SCALE GENOMIC DNA]</scope>
    <source>
        <strain evidence="5">cv. HFTH1</strain>
        <tissue evidence="4">Young leaf</tissue>
    </source>
</reference>
<sequence>MKFNIANPTIGCQNKLEIDNDTKLRALWDKRISQEVNGDALDDDVRRTKLVVAHKLAQYAVRDDDFKFGIEEEPS</sequence>
<proteinExistence type="inferred from homology"/>
<dbReference type="GO" id="GO:0003735">
    <property type="term" value="F:structural constituent of ribosome"/>
    <property type="evidence" value="ECO:0007669"/>
    <property type="project" value="InterPro"/>
</dbReference>
<organism evidence="4 5">
    <name type="scientific">Malus domestica</name>
    <name type="common">Apple</name>
    <name type="synonym">Pyrus malus</name>
    <dbReference type="NCBI Taxonomy" id="3750"/>
    <lineage>
        <taxon>Eukaryota</taxon>
        <taxon>Viridiplantae</taxon>
        <taxon>Streptophyta</taxon>
        <taxon>Embryophyta</taxon>
        <taxon>Tracheophyta</taxon>
        <taxon>Spermatophyta</taxon>
        <taxon>Magnoliopsida</taxon>
        <taxon>eudicotyledons</taxon>
        <taxon>Gunneridae</taxon>
        <taxon>Pentapetalae</taxon>
        <taxon>rosids</taxon>
        <taxon>fabids</taxon>
        <taxon>Rosales</taxon>
        <taxon>Rosaceae</taxon>
        <taxon>Amygdaloideae</taxon>
        <taxon>Maleae</taxon>
        <taxon>Malus</taxon>
    </lineage>
</organism>
<keyword evidence="2" id="KW-0689">Ribosomal protein</keyword>
<keyword evidence="3" id="KW-0687">Ribonucleoprotein</keyword>
<gene>
    <name evidence="4" type="ORF">DVH24_002584</name>
</gene>
<dbReference type="STRING" id="3750.A0A498K547"/>
<dbReference type="PANTHER" id="PTHR11502">
    <property type="entry name" value="40S RIBOSOMAL PROTEIN S6"/>
    <property type="match status" value="1"/>
</dbReference>
<dbReference type="EMBL" id="RDQH01000329">
    <property type="protein sequence ID" value="RXI02506.1"/>
    <property type="molecule type" value="Genomic_DNA"/>
</dbReference>
<dbReference type="GO" id="GO:0006412">
    <property type="term" value="P:translation"/>
    <property type="evidence" value="ECO:0007669"/>
    <property type="project" value="InterPro"/>
</dbReference>
<evidence type="ECO:0000313" key="5">
    <source>
        <dbReference type="Proteomes" id="UP000290289"/>
    </source>
</evidence>
<keyword evidence="5" id="KW-1185">Reference proteome</keyword>
<evidence type="ECO:0000256" key="1">
    <source>
        <dbReference type="ARBA" id="ARBA00009312"/>
    </source>
</evidence>
<dbReference type="GO" id="GO:0005840">
    <property type="term" value="C:ribosome"/>
    <property type="evidence" value="ECO:0007669"/>
    <property type="project" value="UniProtKB-KW"/>
</dbReference>
<evidence type="ECO:0000313" key="4">
    <source>
        <dbReference type="EMBL" id="RXI02506.1"/>
    </source>
</evidence>
<dbReference type="SMART" id="SM01405">
    <property type="entry name" value="Ribosomal_S6e"/>
    <property type="match status" value="1"/>
</dbReference>
<accession>A0A498K547</accession>
<protein>
    <recommendedName>
        <fullName evidence="6">40S ribosomal protein S6</fullName>
    </recommendedName>
</protein>
<name>A0A498K547_MALDO</name>
<evidence type="ECO:0000256" key="3">
    <source>
        <dbReference type="ARBA" id="ARBA00023274"/>
    </source>
</evidence>
<evidence type="ECO:0000256" key="2">
    <source>
        <dbReference type="ARBA" id="ARBA00022980"/>
    </source>
</evidence>
<comment type="similarity">
    <text evidence="1">Belongs to the eukaryotic ribosomal protein eS6 family.</text>
</comment>
<evidence type="ECO:0008006" key="6">
    <source>
        <dbReference type="Google" id="ProtNLM"/>
    </source>
</evidence>
<dbReference type="Proteomes" id="UP000290289">
    <property type="component" value="Chromosome 3"/>
</dbReference>
<dbReference type="GO" id="GO:1990904">
    <property type="term" value="C:ribonucleoprotein complex"/>
    <property type="evidence" value="ECO:0007669"/>
    <property type="project" value="UniProtKB-KW"/>
</dbReference>